<dbReference type="Gene3D" id="3.60.21.70">
    <property type="entry name" value="PhoD-like phosphatase"/>
    <property type="match status" value="1"/>
</dbReference>
<keyword evidence="3" id="KW-1185">Reference proteome</keyword>
<evidence type="ECO:0000259" key="1">
    <source>
        <dbReference type="Pfam" id="PF09423"/>
    </source>
</evidence>
<dbReference type="CDD" id="cd07389">
    <property type="entry name" value="MPP_PhoD"/>
    <property type="match status" value="1"/>
</dbReference>
<dbReference type="InterPro" id="IPR029052">
    <property type="entry name" value="Metallo-depent_PP-like"/>
</dbReference>
<dbReference type="Proteomes" id="UP001497514">
    <property type="component" value="Chromosome"/>
</dbReference>
<dbReference type="RefSeq" id="WP_159459532.1">
    <property type="nucleotide sequence ID" value="NZ_JBFKZT010000008.1"/>
</dbReference>
<dbReference type="PANTHER" id="PTHR33987:SF1">
    <property type="entry name" value="CALCINEURIN-LIKE METALLO-PHOSPHOESTERASE SUPERFAMILY PROTEIN"/>
    <property type="match status" value="1"/>
</dbReference>
<dbReference type="InterPro" id="IPR038607">
    <property type="entry name" value="PhoD-like_sf"/>
</dbReference>
<dbReference type="PANTHER" id="PTHR33987">
    <property type="entry name" value="CALCINEURIN-LIKE METALLO-PHOSPHOESTERASE SUPERFAMILY PROTEIN"/>
    <property type="match status" value="1"/>
</dbReference>
<dbReference type="EMBL" id="OZ038524">
    <property type="protein sequence ID" value="CAL2077597.1"/>
    <property type="molecule type" value="Genomic_DNA"/>
</dbReference>
<name>A0ABM9NST6_9FLAO</name>
<evidence type="ECO:0000313" key="2">
    <source>
        <dbReference type="EMBL" id="CAL2077597.1"/>
    </source>
</evidence>
<organism evidence="2 3">
    <name type="scientific">Tenacibaculum dicentrarchi</name>
    <dbReference type="NCBI Taxonomy" id="669041"/>
    <lineage>
        <taxon>Bacteria</taxon>
        <taxon>Pseudomonadati</taxon>
        <taxon>Bacteroidota</taxon>
        <taxon>Flavobacteriia</taxon>
        <taxon>Flavobacteriales</taxon>
        <taxon>Flavobacteriaceae</taxon>
        <taxon>Tenacibaculum</taxon>
    </lineage>
</organism>
<accession>A0ABM9NST6</accession>
<dbReference type="InterPro" id="IPR018946">
    <property type="entry name" value="PhoD-like_MPP"/>
</dbReference>
<evidence type="ECO:0000313" key="3">
    <source>
        <dbReference type="Proteomes" id="UP001497514"/>
    </source>
</evidence>
<reference evidence="2 3" key="1">
    <citation type="submission" date="2024-05" db="EMBL/GenBank/DDBJ databases">
        <authorList>
            <person name="Duchaud E."/>
        </authorList>
    </citation>
    <scope>NUCLEOTIDE SEQUENCE [LARGE SCALE GENOMIC DNA]</scope>
    <source>
        <strain evidence="2">Ena-SAMPLE-TAB-13-05-2024-13:56:06:370-140309</strain>
    </source>
</reference>
<sequence length="339" mass="39699">MVYTKYPITLFLLLIAFINTFIANCYSQDKFTLAFGSCDNQRKENPFWEDIIALKPDVWVWGGDNIYANTNNMKKMEKFYQQQKRDTSYQRLIKNTPILATWDDHDYGKNDGGTHYRKKEESQQLFLDFLNIPKNSPRRKQAGIYHSKTFKIKNNTVKIITLDTRYFRSNPIKFSRKKKQLSNKRKGSILGLNQWKWLAKELTNSTANFTVIVSSIQVLSSEHRFEKWSNFPNEMTNFFKLIETSKAKNVIFLSGDRHISEFSKATINNIPYPIIDFTSSGLTHSYTSFSSEKNKYRIGNVTSKLSYGVLFFDFISNKVTFQMRGKNKVILQEINQVYP</sequence>
<dbReference type="SUPFAM" id="SSF56300">
    <property type="entry name" value="Metallo-dependent phosphatases"/>
    <property type="match status" value="1"/>
</dbReference>
<protein>
    <submittedName>
        <fullName evidence="2">Alkaline phosphatase</fullName>
    </submittedName>
</protein>
<proteinExistence type="predicted"/>
<gene>
    <name evidence="2" type="ORF">TD3509T_0510</name>
</gene>
<feature type="domain" description="PhoD-like phosphatase metallophosphatase" evidence="1">
    <location>
        <begin position="34"/>
        <end position="283"/>
    </location>
</feature>
<dbReference type="Pfam" id="PF09423">
    <property type="entry name" value="PhoD"/>
    <property type="match status" value="1"/>
</dbReference>